<name>A0A2T5XZ33_9FLAO</name>
<comment type="caution">
    <text evidence="1">The sequence shown here is derived from an EMBL/GenBank/DDBJ whole genome shotgun (WGS) entry which is preliminary data.</text>
</comment>
<dbReference type="AlphaFoldDB" id="A0A2T5XZ33"/>
<dbReference type="RefSeq" id="WP_107780937.1">
    <property type="nucleotide sequence ID" value="NZ_QBKG01000001.1"/>
</dbReference>
<evidence type="ECO:0000313" key="1">
    <source>
        <dbReference type="EMBL" id="PTX08786.1"/>
    </source>
</evidence>
<proteinExistence type="predicted"/>
<dbReference type="GeneID" id="84579853"/>
<sequence length="155" mass="17689">MGLLDKNITITFLEGKVPLEDLFELLKEKLGSKYEVKFLKKGNTAAQFLGTGSANDRIFIAKNAYHRTLITTSYAPMTDDMSREDTYLGFDRSTMKGWLKMLYSQGGWIGQWIIRTIYGSNQEFDTDILDAINSKYPVQQKDQNVGISALWKKNN</sequence>
<reference evidence="1 2" key="1">
    <citation type="submission" date="2018-04" db="EMBL/GenBank/DDBJ databases">
        <title>Genomic Encyclopedia of Archaeal and Bacterial Type Strains, Phase II (KMG-II): from individual species to whole genera.</title>
        <authorList>
            <person name="Goeker M."/>
        </authorList>
    </citation>
    <scope>NUCLEOTIDE SEQUENCE [LARGE SCALE GENOMIC DNA]</scope>
    <source>
        <strain evidence="1 2">DSM 22902</strain>
    </source>
</reference>
<accession>A0A2T5XZ33</accession>
<organism evidence="1 2">
    <name type="scientific">Capnocytophaga leadbetteri</name>
    <dbReference type="NCBI Taxonomy" id="327575"/>
    <lineage>
        <taxon>Bacteria</taxon>
        <taxon>Pseudomonadati</taxon>
        <taxon>Bacteroidota</taxon>
        <taxon>Flavobacteriia</taxon>
        <taxon>Flavobacteriales</taxon>
        <taxon>Flavobacteriaceae</taxon>
        <taxon>Capnocytophaga</taxon>
    </lineage>
</organism>
<evidence type="ECO:0000313" key="2">
    <source>
        <dbReference type="Proteomes" id="UP000243985"/>
    </source>
</evidence>
<gene>
    <name evidence="1" type="ORF">C8P65_101455</name>
</gene>
<dbReference type="Proteomes" id="UP000243985">
    <property type="component" value="Unassembled WGS sequence"/>
</dbReference>
<dbReference type="EMBL" id="QBKG01000001">
    <property type="protein sequence ID" value="PTX08786.1"/>
    <property type="molecule type" value="Genomic_DNA"/>
</dbReference>
<protein>
    <submittedName>
        <fullName evidence="1">Uncharacterized protein</fullName>
    </submittedName>
</protein>